<dbReference type="Pfam" id="PF00551">
    <property type="entry name" value="Formyl_trans_N"/>
    <property type="match status" value="1"/>
</dbReference>
<evidence type="ECO:0000313" key="3">
    <source>
        <dbReference type="EMBL" id="WTW59857.1"/>
    </source>
</evidence>
<protein>
    <submittedName>
        <fullName evidence="3">Formyltransferase family protein</fullName>
    </submittedName>
</protein>
<dbReference type="SUPFAM" id="SSF53328">
    <property type="entry name" value="Formyltransferase"/>
    <property type="match status" value="1"/>
</dbReference>
<dbReference type="InterPro" id="IPR002376">
    <property type="entry name" value="Formyl_transf_N"/>
</dbReference>
<dbReference type="AlphaFoldDB" id="A0AAU2UXQ6"/>
<dbReference type="SUPFAM" id="SSF50486">
    <property type="entry name" value="FMT C-terminal domain-like"/>
    <property type="match status" value="1"/>
</dbReference>
<feature type="domain" description="Formyl transferase N-terminal" evidence="1">
    <location>
        <begin position="62"/>
        <end position="165"/>
    </location>
</feature>
<sequence>MSVVVFAYQEVGCRTLEVLTELGVRVGCVYTHRDDGDENRWFRSVRQVAASLGMPVRVADPRTEAERHHIRGLKPSALVSAYWRRLLPEPVLSLAPIAVNLHGSLLPRYRGRAPVNWQILHGERQGGVSLHHMVAEPDAGDLVDQEPFPIGSDDTPLDVYAKLVPAAATVVRRSIPPLLTADAPRWPQAASKATVFGARRPADGLIDFRYASEDVRNLIRAVTRPYPGAFTYAGAHRVTVWRASHPETPGPRVPTTTVGEVLIDGAEMFVVCGDGRRLRLDDIEIDAHRGNPRSGAHILRHGTVLAPLTASEERS</sequence>
<dbReference type="GO" id="GO:0004479">
    <property type="term" value="F:methionyl-tRNA formyltransferase activity"/>
    <property type="evidence" value="ECO:0007669"/>
    <property type="project" value="TreeGrafter"/>
</dbReference>
<dbReference type="Pfam" id="PF02911">
    <property type="entry name" value="Formyl_trans_C"/>
    <property type="match status" value="1"/>
</dbReference>
<gene>
    <name evidence="3" type="ORF">OG549_03945</name>
</gene>
<evidence type="ECO:0000259" key="1">
    <source>
        <dbReference type="Pfam" id="PF00551"/>
    </source>
</evidence>
<dbReference type="InterPro" id="IPR005793">
    <property type="entry name" value="Formyl_trans_C"/>
</dbReference>
<dbReference type="PANTHER" id="PTHR11138:SF5">
    <property type="entry name" value="METHIONYL-TRNA FORMYLTRANSFERASE, MITOCHONDRIAL"/>
    <property type="match status" value="1"/>
</dbReference>
<proteinExistence type="predicted"/>
<evidence type="ECO:0000259" key="2">
    <source>
        <dbReference type="Pfam" id="PF02911"/>
    </source>
</evidence>
<reference evidence="3" key="1">
    <citation type="submission" date="2022-10" db="EMBL/GenBank/DDBJ databases">
        <title>The complete genomes of actinobacterial strains from the NBC collection.</title>
        <authorList>
            <person name="Joergensen T.S."/>
            <person name="Alvarez Arevalo M."/>
            <person name="Sterndorff E.B."/>
            <person name="Faurdal D."/>
            <person name="Vuksanovic O."/>
            <person name="Mourched A.-S."/>
            <person name="Charusanti P."/>
            <person name="Shaw S."/>
            <person name="Blin K."/>
            <person name="Weber T."/>
        </authorList>
    </citation>
    <scope>NUCLEOTIDE SEQUENCE</scope>
    <source>
        <strain evidence="3">NBC_00003</strain>
    </source>
</reference>
<feature type="domain" description="Formyl transferase C-terminal" evidence="2">
    <location>
        <begin position="201"/>
        <end position="285"/>
    </location>
</feature>
<name>A0AAU2UXQ6_9ACTN</name>
<dbReference type="GO" id="GO:0005829">
    <property type="term" value="C:cytosol"/>
    <property type="evidence" value="ECO:0007669"/>
    <property type="project" value="TreeGrafter"/>
</dbReference>
<dbReference type="InterPro" id="IPR011034">
    <property type="entry name" value="Formyl_transferase-like_C_sf"/>
</dbReference>
<accession>A0AAU2UXQ6</accession>
<dbReference type="EMBL" id="CP108318">
    <property type="protein sequence ID" value="WTW59857.1"/>
    <property type="molecule type" value="Genomic_DNA"/>
</dbReference>
<organism evidence="3">
    <name type="scientific">Streptomyces sp. NBC_00003</name>
    <dbReference type="NCBI Taxonomy" id="2903608"/>
    <lineage>
        <taxon>Bacteria</taxon>
        <taxon>Bacillati</taxon>
        <taxon>Actinomycetota</taxon>
        <taxon>Actinomycetes</taxon>
        <taxon>Kitasatosporales</taxon>
        <taxon>Streptomycetaceae</taxon>
        <taxon>Streptomyces</taxon>
    </lineage>
</organism>
<dbReference type="PANTHER" id="PTHR11138">
    <property type="entry name" value="METHIONYL-TRNA FORMYLTRANSFERASE"/>
    <property type="match status" value="1"/>
</dbReference>
<dbReference type="Gene3D" id="3.40.50.12230">
    <property type="match status" value="1"/>
</dbReference>
<dbReference type="InterPro" id="IPR036477">
    <property type="entry name" value="Formyl_transf_N_sf"/>
</dbReference>